<evidence type="ECO:0000256" key="1">
    <source>
        <dbReference type="ARBA" id="ARBA00004604"/>
    </source>
</evidence>
<comment type="subcellular location">
    <subcellularLocation>
        <location evidence="1">Nucleus</location>
        <location evidence="1">Nucleolus</location>
    </subcellularLocation>
</comment>
<keyword evidence="9" id="KW-1185">Reference proteome</keyword>
<gene>
    <name evidence="8" type="ORF">OLC1_LOCUS3768</name>
</gene>
<comment type="similarity">
    <text evidence="2">Belongs to the HEATR1/UTP10 family.</text>
</comment>
<dbReference type="InterPro" id="IPR022125">
    <property type="entry name" value="U3snoRNP10_N"/>
</dbReference>
<dbReference type="GO" id="GO:0045943">
    <property type="term" value="P:positive regulation of transcription by RNA polymerase I"/>
    <property type="evidence" value="ECO:0007669"/>
    <property type="project" value="TreeGrafter"/>
</dbReference>
<evidence type="ECO:0000256" key="4">
    <source>
        <dbReference type="ARBA" id="ARBA00022552"/>
    </source>
</evidence>
<proteinExistence type="inferred from homology"/>
<dbReference type="PANTHER" id="PTHR13457">
    <property type="entry name" value="BAP28"/>
    <property type="match status" value="1"/>
</dbReference>
<evidence type="ECO:0000256" key="2">
    <source>
        <dbReference type="ARBA" id="ARBA00010559"/>
    </source>
</evidence>
<name>A0AAV1CAL9_OLDCO</name>
<dbReference type="InterPro" id="IPR016024">
    <property type="entry name" value="ARM-type_fold"/>
</dbReference>
<keyword evidence="5" id="KW-0539">Nucleus</keyword>
<dbReference type="SMART" id="SM01036">
    <property type="entry name" value="BP28CT"/>
    <property type="match status" value="1"/>
</dbReference>
<evidence type="ECO:0000256" key="3">
    <source>
        <dbReference type="ARBA" id="ARBA00022517"/>
    </source>
</evidence>
<organism evidence="8 9">
    <name type="scientific">Oldenlandia corymbosa var. corymbosa</name>
    <dbReference type="NCBI Taxonomy" id="529605"/>
    <lineage>
        <taxon>Eukaryota</taxon>
        <taxon>Viridiplantae</taxon>
        <taxon>Streptophyta</taxon>
        <taxon>Embryophyta</taxon>
        <taxon>Tracheophyta</taxon>
        <taxon>Spermatophyta</taxon>
        <taxon>Magnoliopsida</taxon>
        <taxon>eudicotyledons</taxon>
        <taxon>Gunneridae</taxon>
        <taxon>Pentapetalae</taxon>
        <taxon>asterids</taxon>
        <taxon>lamiids</taxon>
        <taxon>Gentianales</taxon>
        <taxon>Rubiaceae</taxon>
        <taxon>Rubioideae</taxon>
        <taxon>Spermacoceae</taxon>
        <taxon>Hedyotis-Oldenlandia complex</taxon>
        <taxon>Oldenlandia</taxon>
    </lineage>
</organism>
<accession>A0AAV1CAL9</accession>
<keyword evidence="3" id="KW-0690">Ribosome biogenesis</keyword>
<dbReference type="GO" id="GO:0032040">
    <property type="term" value="C:small-subunit processome"/>
    <property type="evidence" value="ECO:0007669"/>
    <property type="project" value="TreeGrafter"/>
</dbReference>
<evidence type="ECO:0000313" key="8">
    <source>
        <dbReference type="EMBL" id="CAI9091980.1"/>
    </source>
</evidence>
<dbReference type="EMBL" id="OX459118">
    <property type="protein sequence ID" value="CAI9091980.1"/>
    <property type="molecule type" value="Genomic_DNA"/>
</dbReference>
<dbReference type="InterPro" id="IPR056384">
    <property type="entry name" value="ARM_At3g06530"/>
</dbReference>
<protein>
    <submittedName>
        <fullName evidence="8">OLC1v1027104C1</fullName>
    </submittedName>
</protein>
<dbReference type="Pfam" id="PF12397">
    <property type="entry name" value="U3snoRNP10"/>
    <property type="match status" value="1"/>
</dbReference>
<dbReference type="InterPro" id="IPR012954">
    <property type="entry name" value="BP28_C_dom"/>
</dbReference>
<dbReference type="Pfam" id="PF24477">
    <property type="entry name" value="ARM_At3g06530"/>
    <property type="match status" value="1"/>
</dbReference>
<reference evidence="8" key="1">
    <citation type="submission" date="2023-03" db="EMBL/GenBank/DDBJ databases">
        <authorList>
            <person name="Julca I."/>
        </authorList>
    </citation>
    <scope>NUCLEOTIDE SEQUENCE</scope>
</reference>
<feature type="domain" description="BP28 C-terminal" evidence="7">
    <location>
        <begin position="1867"/>
        <end position="2034"/>
    </location>
</feature>
<sequence>MAKSIADQIKALKLKVDADPRKKPHIRPSIIYNPKDAADIDIDTIFSLALSGLEVLVSKDERFSAFKRDLFNHKSKDMDRELMGIEENNQINASIASYLKLLSGFFELLAARKTLEYLIRRYKIHVYNTEELILCTLPYHDTHEFVRVIQLIDPGNSRWKFLDGVKGSGAPAPRKVIVQQCIRDLSVLEAICNFAMPAKKIQSMKAVTSFCTAVILEVLGSMITVSGDVVNKILPYLISGLQPGAKGNIEHKAGALMIVGLLSQKTKLSSSLVKTLIRSIIDVAQEDAKEPYDLQLFRMPLMALINLVQLQHVVLIPKKSMDLLLELRDISEILGVLTEEFNIDQFLTVFLNSLLEHSSTDPAYHHTLMVTIDTIPLKFYVDRLVSKLLKSYVKECKDEGLPKASESGSRANEILTSLYKRYPIELREAVRRILQDSKLQSGKEGNQELFLNILEGDGGFPVNSPDSKLLFALEHPKPEVRRSAVTGLDVTSILKVVDAKVFDVIQDALLRRLMDDDLTVIQAALNVQCLDEIISLSALLDILESVLDRCISILMSSASDDIALASDVAVSCLQRAIMIFKDHDKFTKKLAKMILPLVLILPKIQQVNFKALELAKEVKWPLFGNRLSLLRAEKKRDLKHVSSVNLENISKLAEYFLVNCNELTPWLLECSKTNQLSKTVYLFLLLQSSMLPKPDFAQFSLIYDASFQLLQCEWDMVEVAGIVVNAEETKSKSPGGDWSTVLTRLSNSSRNELNAELLICLCWRLVECFIVTAQENDNNEMWLSQLRSLYIFFVTRANRVLKEPLHHLVSKCKLPFVRLLTDIFTEEGSPVQVQAESLHYFEHLCSTAKAEKDLSCELAIQLLDEFPSLLVPLASSNQDVRMAAMACIEKLRSIHPHVDLSRSKNGRSVVWMHFLGELLGLMVPQKMLMLSNQNVLPSILKALLSTSSESLLVQENIGNRFDESTKDKILAYLLSSVQRLSAYAKVTQLSFLFNLRMVDRKSDVFLLLWQLKVFSMLKDLGNKVTRDPVVKSLMENLLERRYQYHIKQNELSQKLSQVDNDILCLLLEMCMVPTLSDVGHDFGDHAIVKALQVSGCTHEDAAIVGPCITVLKHLNNSVYGCLKAKNQEKLFSYLVILLRNGNADIQNSAREALLQLNVSYLVVKKMLDFIVHHLGSSSGSNLGKKKKKSIAHQGDLFVNVFQRGDSGLSFLSSLLDVLILKKNMDSRSFLIGSLFELLHFIFMNDEWVNPIMDEAKDYVQASPGGRASGAQVYIQQTILMILEDICSPPLSNVAEKDEMVNKFDLELLVKCARLSSDIVTRNHVLSLFSTIAKTMPDKVLNHILDILNIIGESAVSKWDAHSLRVFEEVISAVVPFWLSETRDTEKMLQIFVDVLPQIPQHQKLSIITCLLRNLGESNGLSSFLFLLFYSLVSQDGLFSPADKEPAVQLTSIINTRWEYIFALELSAQYSCIVCLHSLVLTLKRIRTAPQSKEHYTLLLVAMQFVLEKLQDPEVSFKLESGEDADVIQGTLGALMEQVVSLFQWVNVREKSVEVSLFIRKGLKELMHVVLKASVRSLVPLSYFKVMLQLLRRDDKNVRKKALGLLCETAKESGATDKSNQRRRSGKSLNSLWLQFDDTAKKSLDDTCLEILKLIDDPDLEGGAALKLSAVTTLEALVERFPLDDPVLAVCLRSLSKTISPSDSAVSAGCLRAASAFIHVLGPRALSELPGIMKFLFDKSQEISTSIEQDISNSIEKSSVPSRNLKESISMSLLISLEAIVDKLGGFLNPYLDDILQLLVLHPCYASTADERIKLRADSVRKLITAKIPVRLLLPALLRIYSGAIKSGGSSVSITFEMLGNMVQTMDRSAIAAYHVQIFDLGLLALDLRCQHNEFIKDIYVVEEKVIDSIVRLSMKLTETMFKPLFVKSIEWSRMDQSEGSKSIDRSLSFYGLVNKLVESHRSLFVPYFKYLLNGCIQHLCEDARVGLTPKKKKLKSRGGIERNDIGEESLGLWHLRALIISSLQKCFVYDTGNLKFLDSSNFQILLKPLVSQLVMEPPPSLQQHPEVPSVDEVDNILVSCIGQMAVTAGSDLLWKPLNHEVLMQTRSEMVRARILGLRIVKYLVENLKEEYLVLLPETIPFLGELLEDVERPVKTLSQEILKQMEFMSGENLRDYL</sequence>
<evidence type="ECO:0000259" key="7">
    <source>
        <dbReference type="SMART" id="SM01036"/>
    </source>
</evidence>
<dbReference type="GO" id="GO:0034455">
    <property type="term" value="C:t-UTP complex"/>
    <property type="evidence" value="ECO:0007669"/>
    <property type="project" value="TreeGrafter"/>
</dbReference>
<dbReference type="InterPro" id="IPR040191">
    <property type="entry name" value="UTP10"/>
</dbReference>
<dbReference type="GO" id="GO:0030515">
    <property type="term" value="F:snoRNA binding"/>
    <property type="evidence" value="ECO:0007669"/>
    <property type="project" value="TreeGrafter"/>
</dbReference>
<dbReference type="Proteomes" id="UP001161247">
    <property type="component" value="Chromosome 1"/>
</dbReference>
<dbReference type="Pfam" id="PF08146">
    <property type="entry name" value="BP28CT"/>
    <property type="match status" value="1"/>
</dbReference>
<dbReference type="GO" id="GO:0000462">
    <property type="term" value="P:maturation of SSU-rRNA from tricistronic rRNA transcript (SSU-rRNA, 5.8S rRNA, LSU-rRNA)"/>
    <property type="evidence" value="ECO:0007669"/>
    <property type="project" value="TreeGrafter"/>
</dbReference>
<evidence type="ECO:0000256" key="5">
    <source>
        <dbReference type="ARBA" id="ARBA00023242"/>
    </source>
</evidence>
<dbReference type="GO" id="GO:0030686">
    <property type="term" value="C:90S preribosome"/>
    <property type="evidence" value="ECO:0007669"/>
    <property type="project" value="TreeGrafter"/>
</dbReference>
<keyword evidence="4" id="KW-0698">rRNA processing</keyword>
<dbReference type="InterPro" id="IPR056473">
    <property type="entry name" value="HEAT_Utp10/HEAT1"/>
</dbReference>
<dbReference type="Pfam" id="PF23243">
    <property type="entry name" value="HEAT_HEATR1"/>
    <property type="match status" value="1"/>
</dbReference>
<dbReference type="SUPFAM" id="SSF48371">
    <property type="entry name" value="ARM repeat"/>
    <property type="match status" value="3"/>
</dbReference>
<keyword evidence="6" id="KW-0687">Ribonucleoprotein</keyword>
<evidence type="ECO:0000256" key="6">
    <source>
        <dbReference type="ARBA" id="ARBA00023274"/>
    </source>
</evidence>
<dbReference type="PANTHER" id="PTHR13457:SF1">
    <property type="entry name" value="HEAT REPEAT-CONTAINING PROTEIN 1"/>
    <property type="match status" value="1"/>
</dbReference>
<evidence type="ECO:0000313" key="9">
    <source>
        <dbReference type="Proteomes" id="UP001161247"/>
    </source>
</evidence>